<evidence type="ECO:0000313" key="2">
    <source>
        <dbReference type="Proteomes" id="UP000735302"/>
    </source>
</evidence>
<proteinExistence type="predicted"/>
<organism evidence="1 2">
    <name type="scientific">Plakobranchus ocellatus</name>
    <dbReference type="NCBI Taxonomy" id="259542"/>
    <lineage>
        <taxon>Eukaryota</taxon>
        <taxon>Metazoa</taxon>
        <taxon>Spiralia</taxon>
        <taxon>Lophotrochozoa</taxon>
        <taxon>Mollusca</taxon>
        <taxon>Gastropoda</taxon>
        <taxon>Heterobranchia</taxon>
        <taxon>Euthyneura</taxon>
        <taxon>Panpulmonata</taxon>
        <taxon>Sacoglossa</taxon>
        <taxon>Placobranchoidea</taxon>
        <taxon>Plakobranchidae</taxon>
        <taxon>Plakobranchus</taxon>
    </lineage>
</organism>
<comment type="caution">
    <text evidence="1">The sequence shown here is derived from an EMBL/GenBank/DDBJ whole genome shotgun (WGS) entry which is preliminary data.</text>
</comment>
<dbReference type="EMBL" id="BLXT01001780">
    <property type="protein sequence ID" value="GFN87720.1"/>
    <property type="molecule type" value="Genomic_DNA"/>
</dbReference>
<keyword evidence="2" id="KW-1185">Reference proteome</keyword>
<dbReference type="AlphaFoldDB" id="A0AAV3YW55"/>
<protein>
    <submittedName>
        <fullName evidence="1">Uncharacterized protein</fullName>
    </submittedName>
</protein>
<evidence type="ECO:0000313" key="1">
    <source>
        <dbReference type="EMBL" id="GFN87720.1"/>
    </source>
</evidence>
<reference evidence="1 2" key="1">
    <citation type="journal article" date="2021" name="Elife">
        <title>Chloroplast acquisition without the gene transfer in kleptoplastic sea slugs, Plakobranchus ocellatus.</title>
        <authorList>
            <person name="Maeda T."/>
            <person name="Takahashi S."/>
            <person name="Yoshida T."/>
            <person name="Shimamura S."/>
            <person name="Takaki Y."/>
            <person name="Nagai Y."/>
            <person name="Toyoda A."/>
            <person name="Suzuki Y."/>
            <person name="Arimoto A."/>
            <person name="Ishii H."/>
            <person name="Satoh N."/>
            <person name="Nishiyama T."/>
            <person name="Hasebe M."/>
            <person name="Maruyama T."/>
            <person name="Minagawa J."/>
            <person name="Obokata J."/>
            <person name="Shigenobu S."/>
        </authorList>
    </citation>
    <scope>NUCLEOTIDE SEQUENCE [LARGE SCALE GENOMIC DNA]</scope>
</reference>
<accession>A0AAV3YW55</accession>
<name>A0AAV3YW55_9GAST</name>
<dbReference type="Proteomes" id="UP000735302">
    <property type="component" value="Unassembled WGS sequence"/>
</dbReference>
<sequence length="104" mass="11718">MLRYMTRTLLSDLSFLAPDRLYNVARQVKTGPVISGEGFMPNSGPAGLKHADNAVNLLNHGRGSQRKKGLGENNQGDGTVSFVILWPSYCHRLRVDPHWRRRDM</sequence>
<gene>
    <name evidence="1" type="ORF">PoB_001422600</name>
</gene>